<gene>
    <name evidence="1" type="ORF">UFOVP1254_68</name>
</gene>
<proteinExistence type="predicted"/>
<dbReference type="EMBL" id="LR797210">
    <property type="protein sequence ID" value="CAB4194455.1"/>
    <property type="molecule type" value="Genomic_DNA"/>
</dbReference>
<organism evidence="1">
    <name type="scientific">uncultured Caudovirales phage</name>
    <dbReference type="NCBI Taxonomy" id="2100421"/>
    <lineage>
        <taxon>Viruses</taxon>
        <taxon>Duplodnaviria</taxon>
        <taxon>Heunggongvirae</taxon>
        <taxon>Uroviricota</taxon>
        <taxon>Caudoviricetes</taxon>
        <taxon>Peduoviridae</taxon>
        <taxon>Maltschvirus</taxon>
        <taxon>Maltschvirus maltsch</taxon>
    </lineage>
</organism>
<evidence type="ECO:0000313" key="1">
    <source>
        <dbReference type="EMBL" id="CAB4194455.1"/>
    </source>
</evidence>
<name>A0A6J5RQ47_9CAUD</name>
<protein>
    <submittedName>
        <fullName evidence="1">Uncharacterized protein</fullName>
    </submittedName>
</protein>
<sequence length="86" mass="9740">MPINEQQSFLRQLAYHLSMGMACEPKQTPLTPLRLATDHLEAAELDLLRHQHLAEFHNGTVETLKKRIARLRLDIAALAAAKKENT</sequence>
<reference evidence="1" key="1">
    <citation type="submission" date="2020-05" db="EMBL/GenBank/DDBJ databases">
        <authorList>
            <person name="Chiriac C."/>
            <person name="Salcher M."/>
            <person name="Ghai R."/>
            <person name="Kavagutti S V."/>
        </authorList>
    </citation>
    <scope>NUCLEOTIDE SEQUENCE</scope>
</reference>
<accession>A0A6J5RQ47</accession>